<dbReference type="PATRIC" id="fig|272123.3.peg.3906"/>
<name>K9ZJN4_ANACC</name>
<keyword evidence="1" id="KW-1133">Transmembrane helix</keyword>
<reference evidence="4" key="1">
    <citation type="journal article" date="2013" name="Proc. Natl. Acad. Sci. U.S.A.">
        <title>Improving the coverage of the cyanobacterial phylum using diversity-driven genome sequencing.</title>
        <authorList>
            <person name="Shih P.M."/>
            <person name="Wu D."/>
            <person name="Latifi A."/>
            <person name="Axen S.D."/>
            <person name="Fewer D.P."/>
            <person name="Talla E."/>
            <person name="Calteau A."/>
            <person name="Cai F."/>
            <person name="Tandeau de Marsac N."/>
            <person name="Rippka R."/>
            <person name="Herdman M."/>
            <person name="Sivonen K."/>
            <person name="Coursin T."/>
            <person name="Laurent T."/>
            <person name="Goodwin L."/>
            <person name="Nolan M."/>
            <person name="Davenport K.W."/>
            <person name="Han C.S."/>
            <person name="Rubin E.M."/>
            <person name="Eisen J.A."/>
            <person name="Woyke T."/>
            <person name="Gugger M."/>
            <person name="Kerfeld C.A."/>
        </authorList>
    </citation>
    <scope>NUCLEOTIDE SEQUENCE [LARGE SCALE GENOMIC DNA]</scope>
    <source>
        <strain evidence="4">ATCC 27899 / PCC 7122</strain>
    </source>
</reference>
<dbReference type="SUPFAM" id="SSF49899">
    <property type="entry name" value="Concanavalin A-like lectins/glucanases"/>
    <property type="match status" value="2"/>
</dbReference>
<dbReference type="OrthoDB" id="580754at2"/>
<evidence type="ECO:0000259" key="2">
    <source>
        <dbReference type="Pfam" id="PF04892"/>
    </source>
</evidence>
<dbReference type="AlphaFoldDB" id="K9ZJN4"/>
<dbReference type="Proteomes" id="UP000010474">
    <property type="component" value="Chromosome"/>
</dbReference>
<feature type="transmembrane region" description="Helical" evidence="1">
    <location>
        <begin position="164"/>
        <end position="182"/>
    </location>
</feature>
<evidence type="ECO:0000313" key="4">
    <source>
        <dbReference type="Proteomes" id="UP000010474"/>
    </source>
</evidence>
<feature type="transmembrane region" description="Helical" evidence="1">
    <location>
        <begin position="94"/>
        <end position="113"/>
    </location>
</feature>
<feature type="domain" description="VanZ-like" evidence="2">
    <location>
        <begin position="24"/>
        <end position="140"/>
    </location>
</feature>
<dbReference type="KEGG" id="acy:Anacy_3590"/>
<feature type="transmembrane region" description="Helical" evidence="1">
    <location>
        <begin position="125"/>
        <end position="143"/>
    </location>
</feature>
<dbReference type="Pfam" id="PF04892">
    <property type="entry name" value="VanZ"/>
    <property type="match status" value="1"/>
</dbReference>
<keyword evidence="1" id="KW-0472">Membrane</keyword>
<dbReference type="EMBL" id="CP003659">
    <property type="protein sequence ID" value="AFZ58984.1"/>
    <property type="molecule type" value="Genomic_DNA"/>
</dbReference>
<dbReference type="RefSeq" id="WP_015215606.1">
    <property type="nucleotide sequence ID" value="NC_019771.1"/>
</dbReference>
<dbReference type="InterPro" id="IPR013320">
    <property type="entry name" value="ConA-like_dom_sf"/>
</dbReference>
<feature type="transmembrane region" description="Helical" evidence="1">
    <location>
        <begin position="64"/>
        <end position="82"/>
    </location>
</feature>
<protein>
    <submittedName>
        <fullName evidence="3">VanZ family protein</fullName>
    </submittedName>
</protein>
<proteinExistence type="predicted"/>
<feature type="transmembrane region" description="Helical" evidence="1">
    <location>
        <begin position="12"/>
        <end position="37"/>
    </location>
</feature>
<dbReference type="InterPro" id="IPR006976">
    <property type="entry name" value="VanZ-like"/>
</dbReference>
<feature type="transmembrane region" description="Helical" evidence="1">
    <location>
        <begin position="415"/>
        <end position="435"/>
    </location>
</feature>
<evidence type="ECO:0000313" key="3">
    <source>
        <dbReference type="EMBL" id="AFZ58984.1"/>
    </source>
</evidence>
<dbReference type="NCBIfam" id="NF037970">
    <property type="entry name" value="vanZ_1"/>
    <property type="match status" value="1"/>
</dbReference>
<feature type="transmembrane region" description="Helical" evidence="1">
    <location>
        <begin position="470"/>
        <end position="489"/>
    </location>
</feature>
<accession>K9ZJN4</accession>
<dbReference type="eggNOG" id="COG4767">
    <property type="taxonomic scope" value="Bacteria"/>
</dbReference>
<dbReference type="HOGENOM" id="CLU_547120_0_0_3"/>
<gene>
    <name evidence="3" type="ordered locus">Anacy_3590</name>
</gene>
<sequence length="509" mass="57510">MTQDKNRKHFCVKLYLVNLLFVVFSILVVSVATLYPFNFSLPQSFSRSEFFASFNNASSFQDQVNNVLLFMPLGFCCANLLHQLKIKPALKITIVFLLSAALSSTVEVLQIFISSRTPTPADIFNNTFGGCLGFAVFYLWNYQSLSRSFLQLQTGSLKQLNQRITGLILAYIFLIILISSIWQSTTNLNNWDFNYPLILGNERTGDRPWQGYISELYITDKAISNYEVSRGLNDANYFSSIGNSLLASYQLDNKCCGQEKQGNSPKLLWKGKPTNIREGKGVFLSSSQWLQTAKPVKNISKNISKKSEFTLSTTLATNNIQQTGPGRIISISNNYLRRNLTLSQQKDSLELRLRTPITGENGTDLQLMIPNVFTDKEFHQILMTYSRGTIQVYIDNRQRSYSFNLLELIPLHQKVFYYALTFIPLGAVLALLSLFTKNRVILSQILVPSGILLPSVILEVILINESDKSLSWKNILLGILFTSGTMLILKMRANSLKVRSSEFGVRSSE</sequence>
<dbReference type="Gene3D" id="2.60.120.200">
    <property type="match status" value="2"/>
</dbReference>
<organism evidence="3 4">
    <name type="scientific">Anabaena cylindrica (strain ATCC 27899 / PCC 7122)</name>
    <dbReference type="NCBI Taxonomy" id="272123"/>
    <lineage>
        <taxon>Bacteria</taxon>
        <taxon>Bacillati</taxon>
        <taxon>Cyanobacteriota</taxon>
        <taxon>Cyanophyceae</taxon>
        <taxon>Nostocales</taxon>
        <taxon>Nostocaceae</taxon>
        <taxon>Anabaena</taxon>
    </lineage>
</organism>
<dbReference type="STRING" id="272123.Anacy_3590"/>
<evidence type="ECO:0000256" key="1">
    <source>
        <dbReference type="SAM" id="Phobius"/>
    </source>
</evidence>
<feature type="transmembrane region" description="Helical" evidence="1">
    <location>
        <begin position="442"/>
        <end position="464"/>
    </location>
</feature>
<keyword evidence="1" id="KW-0812">Transmembrane</keyword>
<keyword evidence="4" id="KW-1185">Reference proteome</keyword>